<dbReference type="InterPro" id="IPR044992">
    <property type="entry name" value="ChyE-like"/>
</dbReference>
<dbReference type="EMBL" id="FOAD01000004">
    <property type="protein sequence ID" value="SEL33409.1"/>
    <property type="molecule type" value="Genomic_DNA"/>
</dbReference>
<dbReference type="GO" id="GO:0005829">
    <property type="term" value="C:cytosol"/>
    <property type="evidence" value="ECO:0007669"/>
    <property type="project" value="TreeGrafter"/>
</dbReference>
<name>A0A1H7PCN1_HALLR</name>
<evidence type="ECO:0000313" key="3">
    <source>
        <dbReference type="Proteomes" id="UP000183894"/>
    </source>
</evidence>
<sequence>MSITQPPDERSVALVTPPSRVDYAGGIEAVVADSPEDAVETGRFDPRNQLPDPDRFDVVIVTGSYARIGDDSDWIETLQRYIRKRVAARRPTVGVCFGHQLVASALGGSVDSLPDGAAGYRQVELTEEGRKHPLFDDVPDQFETFLWHLDHVTNVPDGATVLARRGETVQSFALQDAPVVGIQFHPEVTPRLARELAAQADASTPSGDAIVETIPDEPAEPGRVSQQFYRNLVTAPRLGDTR</sequence>
<dbReference type="InterPro" id="IPR017926">
    <property type="entry name" value="GATASE"/>
</dbReference>
<accession>A0A1H7PCN1</accession>
<organism evidence="2 3">
    <name type="scientific">Haloferax larsenii</name>
    <dbReference type="NCBI Taxonomy" id="302484"/>
    <lineage>
        <taxon>Archaea</taxon>
        <taxon>Methanobacteriati</taxon>
        <taxon>Methanobacteriota</taxon>
        <taxon>Stenosarchaea group</taxon>
        <taxon>Halobacteria</taxon>
        <taxon>Halobacteriales</taxon>
        <taxon>Haloferacaceae</taxon>
        <taxon>Haloferax</taxon>
    </lineage>
</organism>
<dbReference type="PANTHER" id="PTHR42695">
    <property type="entry name" value="GLUTAMINE AMIDOTRANSFERASE YLR126C-RELATED"/>
    <property type="match status" value="1"/>
</dbReference>
<dbReference type="SUPFAM" id="SSF52317">
    <property type="entry name" value="Class I glutamine amidotransferase-like"/>
    <property type="match status" value="1"/>
</dbReference>
<dbReference type="PANTHER" id="PTHR42695:SF5">
    <property type="entry name" value="GLUTAMINE AMIDOTRANSFERASE YLR126C-RELATED"/>
    <property type="match status" value="1"/>
</dbReference>
<dbReference type="Pfam" id="PF00117">
    <property type="entry name" value="GATase"/>
    <property type="match status" value="1"/>
</dbReference>
<dbReference type="Gene3D" id="3.40.50.880">
    <property type="match status" value="1"/>
</dbReference>
<gene>
    <name evidence="2" type="ORF">SAMN04488691_10449</name>
</gene>
<dbReference type="PROSITE" id="PS51273">
    <property type="entry name" value="GATASE_TYPE_1"/>
    <property type="match status" value="1"/>
</dbReference>
<dbReference type="AlphaFoldDB" id="A0A1H7PCN1"/>
<dbReference type="CDD" id="cd01741">
    <property type="entry name" value="GATase1_1"/>
    <property type="match status" value="1"/>
</dbReference>
<dbReference type="InterPro" id="IPR029062">
    <property type="entry name" value="Class_I_gatase-like"/>
</dbReference>
<protein>
    <submittedName>
        <fullName evidence="2">GMP synthase (Glutamine-hydrolysing)</fullName>
    </submittedName>
</protein>
<reference evidence="2 3" key="1">
    <citation type="submission" date="2016-10" db="EMBL/GenBank/DDBJ databases">
        <authorList>
            <person name="de Groot N.N."/>
        </authorList>
    </citation>
    <scope>NUCLEOTIDE SEQUENCE [LARGE SCALE GENOMIC DNA]</scope>
    <source>
        <strain evidence="2 3">CDM_5</strain>
    </source>
</reference>
<evidence type="ECO:0000259" key="1">
    <source>
        <dbReference type="Pfam" id="PF00117"/>
    </source>
</evidence>
<dbReference type="Proteomes" id="UP000183894">
    <property type="component" value="Unassembled WGS sequence"/>
</dbReference>
<feature type="domain" description="Glutamine amidotransferase" evidence="1">
    <location>
        <begin position="55"/>
        <end position="193"/>
    </location>
</feature>
<evidence type="ECO:0000313" key="2">
    <source>
        <dbReference type="EMBL" id="SEL33409.1"/>
    </source>
</evidence>
<proteinExistence type="predicted"/>